<keyword evidence="6 15" id="KW-0378">Hydrolase</keyword>
<dbReference type="InterPro" id="IPR000490">
    <property type="entry name" value="Glyco_hydro_17"/>
</dbReference>
<evidence type="ECO:0000256" key="16">
    <source>
        <dbReference type="SAM" id="SignalP"/>
    </source>
</evidence>
<dbReference type="PANTHER" id="PTHR32227">
    <property type="entry name" value="GLUCAN ENDO-1,3-BETA-GLUCOSIDASE BG1-RELATED-RELATED"/>
    <property type="match status" value="1"/>
</dbReference>
<comment type="caution">
    <text evidence="17">The sequence shown here is derived from an EMBL/GenBank/DDBJ whole genome shotgun (WGS) entry which is preliminary data.</text>
</comment>
<dbReference type="Gene3D" id="1.10.630.10">
    <property type="entry name" value="Cytochrome P450"/>
    <property type="match status" value="1"/>
</dbReference>
<dbReference type="InterPro" id="IPR001128">
    <property type="entry name" value="Cyt_P450"/>
</dbReference>
<dbReference type="PROSITE" id="PS00086">
    <property type="entry name" value="CYTOCHROME_P450"/>
    <property type="match status" value="1"/>
</dbReference>
<dbReference type="PRINTS" id="PR00463">
    <property type="entry name" value="EP450I"/>
</dbReference>
<feature type="binding site" description="axial binding residue" evidence="12">
    <location>
        <position position="632"/>
    </location>
    <ligand>
        <name>heme</name>
        <dbReference type="ChEBI" id="CHEBI:30413"/>
    </ligand>
    <ligandPart>
        <name>Fe</name>
        <dbReference type="ChEBI" id="CHEBI:18248"/>
    </ligandPart>
</feature>
<dbReference type="Pfam" id="PF00067">
    <property type="entry name" value="p450"/>
    <property type="match status" value="1"/>
</dbReference>
<dbReference type="InterPro" id="IPR017853">
    <property type="entry name" value="GH"/>
</dbReference>
<keyword evidence="8 13" id="KW-0560">Oxidoreductase</keyword>
<dbReference type="InterPro" id="IPR036396">
    <property type="entry name" value="Cyt_P450_sf"/>
</dbReference>
<comment type="similarity">
    <text evidence="3 13">Belongs to the cytochrome P450 family.</text>
</comment>
<keyword evidence="7" id="KW-0611">Plant defense</keyword>
<keyword evidence="11 15" id="KW-0326">Glycosidase</keyword>
<evidence type="ECO:0000256" key="6">
    <source>
        <dbReference type="ARBA" id="ARBA00022801"/>
    </source>
</evidence>
<evidence type="ECO:0000256" key="5">
    <source>
        <dbReference type="ARBA" id="ARBA00022723"/>
    </source>
</evidence>
<keyword evidence="4 12" id="KW-0349">Heme</keyword>
<dbReference type="InterPro" id="IPR017972">
    <property type="entry name" value="Cyt_P450_CS"/>
</dbReference>
<evidence type="ECO:0000256" key="11">
    <source>
        <dbReference type="ARBA" id="ARBA00023295"/>
    </source>
</evidence>
<evidence type="ECO:0000256" key="7">
    <source>
        <dbReference type="ARBA" id="ARBA00022821"/>
    </source>
</evidence>
<evidence type="ECO:0000256" key="15">
    <source>
        <dbReference type="RuleBase" id="RU004336"/>
    </source>
</evidence>
<name>A0AAN8U1B7_SOLBU</name>
<evidence type="ECO:0000256" key="8">
    <source>
        <dbReference type="ARBA" id="ARBA00023002"/>
    </source>
</evidence>
<reference evidence="17 18" key="1">
    <citation type="submission" date="2024-02" db="EMBL/GenBank/DDBJ databases">
        <title>de novo genome assembly of Solanum bulbocastanum strain 11H21.</title>
        <authorList>
            <person name="Hosaka A.J."/>
        </authorList>
    </citation>
    <scope>NUCLEOTIDE SEQUENCE [LARGE SCALE GENOMIC DNA]</scope>
    <source>
        <tissue evidence="17">Young leaves</tissue>
    </source>
</reference>
<evidence type="ECO:0000256" key="4">
    <source>
        <dbReference type="ARBA" id="ARBA00022617"/>
    </source>
</evidence>
<dbReference type="EMBL" id="JBANQN010000001">
    <property type="protein sequence ID" value="KAK6802612.1"/>
    <property type="molecule type" value="Genomic_DNA"/>
</dbReference>
<evidence type="ECO:0000313" key="17">
    <source>
        <dbReference type="EMBL" id="KAK6802612.1"/>
    </source>
</evidence>
<evidence type="ECO:0000256" key="14">
    <source>
        <dbReference type="RuleBase" id="RU004335"/>
    </source>
</evidence>
<evidence type="ECO:0000256" key="9">
    <source>
        <dbReference type="ARBA" id="ARBA00023004"/>
    </source>
</evidence>
<dbReference type="GO" id="GO:0020037">
    <property type="term" value="F:heme binding"/>
    <property type="evidence" value="ECO:0007669"/>
    <property type="project" value="InterPro"/>
</dbReference>
<comment type="similarity">
    <text evidence="2 14">Belongs to the glycosyl hydrolase 17 family.</text>
</comment>
<evidence type="ECO:0000256" key="13">
    <source>
        <dbReference type="RuleBase" id="RU000461"/>
    </source>
</evidence>
<dbReference type="FunFam" id="3.20.20.80:FF:000010">
    <property type="entry name" value="glucan endo-1,3-beta-glucosidase, basic"/>
    <property type="match status" value="1"/>
</dbReference>
<dbReference type="GO" id="GO:0006952">
    <property type="term" value="P:defense response"/>
    <property type="evidence" value="ECO:0007669"/>
    <property type="project" value="UniProtKB-KW"/>
</dbReference>
<dbReference type="GO" id="GO:0005975">
    <property type="term" value="P:carbohydrate metabolic process"/>
    <property type="evidence" value="ECO:0007669"/>
    <property type="project" value="InterPro"/>
</dbReference>
<feature type="signal peptide" evidence="16">
    <location>
        <begin position="1"/>
        <end position="23"/>
    </location>
</feature>
<dbReference type="GO" id="GO:0016705">
    <property type="term" value="F:oxidoreductase activity, acting on paired donors, with incorporation or reduction of molecular oxygen"/>
    <property type="evidence" value="ECO:0007669"/>
    <property type="project" value="InterPro"/>
</dbReference>
<evidence type="ECO:0000313" key="18">
    <source>
        <dbReference type="Proteomes" id="UP001371456"/>
    </source>
</evidence>
<dbReference type="InterPro" id="IPR044965">
    <property type="entry name" value="Glyco_hydro_17_plant"/>
</dbReference>
<dbReference type="Proteomes" id="UP001371456">
    <property type="component" value="Unassembled WGS sequence"/>
</dbReference>
<dbReference type="Gene3D" id="3.20.20.80">
    <property type="entry name" value="Glycosidases"/>
    <property type="match status" value="1"/>
</dbReference>
<keyword evidence="18" id="KW-1185">Reference proteome</keyword>
<feature type="chain" id="PRO_5042904519" description="Glucan endo-1,3-beta-D-glucosidase" evidence="16">
    <location>
        <begin position="24"/>
        <end position="679"/>
    </location>
</feature>
<keyword evidence="5 12" id="KW-0479">Metal-binding</keyword>
<dbReference type="PRINTS" id="PR00385">
    <property type="entry name" value="P450"/>
</dbReference>
<dbReference type="SUPFAM" id="SSF48264">
    <property type="entry name" value="Cytochrome P450"/>
    <property type="match status" value="1"/>
</dbReference>
<proteinExistence type="inferred from homology"/>
<keyword evidence="10 13" id="KW-0503">Monooxygenase</keyword>
<sequence>MAFLSSLIASLLLVGLLIQITGAQPIGVCYGKIANNLPSDQDAIKLYNTNNIKKMRIYYPDTNVFNALKGSNIEIILDVPNQDLEALANPSNANGWVQDNIRNHFPDVKFKYIAVGNEVDPGRESGKYARFVGPAMENIYKALSSAGLQNQIRVSTATYSGLLTNTYPPRDSIFREEYKSFINPIIGFLARHNLPLLANIYPYFGHIDNTNDVPLSYALFNQQGTNSAGYQNLFDALLDSMYFATEKLGGQNIEIIVSESGWPSKGHPVATLKNARTYYTNLINHVKGGAGTPKKPRRTIETYLFAMFDENQKGGESRAQPIGVCYGKIANNLPLDKDVKNLYNSNGIKKMRIYYPDTNVFNALKESDIEIIIDVPNQDLESLANPSSANGCVQDNIISNFLDVKFKYTAVGNEIDPDTNTGQYTQFVGPTMENVYNALTSAGLQDQIKHKNNGELGGEGLVAALLRVTKEGGHQFPITNDNIKAIIFDIFAAGTETSSATIDWTMVEMMRHPNVLSKAQEEVRNAFRGKETFDENDVEELKYLKLVVKESFRLHPPFPLLLPRECREEVDINGYNIPLKTKVMVNAWAIGRDPKYWDDAESFKPERFEDNSMDFVGNNFEYLPFGSGRRNCPGISFGLANVYFPLAQLLYHFDWKLPNGINSSELDLTESAGSTCAKK</sequence>
<dbReference type="SUPFAM" id="SSF51445">
    <property type="entry name" value="(Trans)glycosidases"/>
    <property type="match status" value="2"/>
</dbReference>
<keyword evidence="9 12" id="KW-0408">Iron</keyword>
<evidence type="ECO:0000256" key="1">
    <source>
        <dbReference type="ARBA" id="ARBA00001971"/>
    </source>
</evidence>
<protein>
    <recommendedName>
        <fullName evidence="19">Glucan endo-1,3-beta-D-glucosidase</fullName>
    </recommendedName>
</protein>
<accession>A0AAN8U1B7</accession>
<evidence type="ECO:0008006" key="19">
    <source>
        <dbReference type="Google" id="ProtNLM"/>
    </source>
</evidence>
<dbReference type="InterPro" id="IPR002401">
    <property type="entry name" value="Cyt_P450_E_grp-I"/>
</dbReference>
<dbReference type="FunFam" id="1.10.630.10:FF:000126">
    <property type="entry name" value="Predicted protein"/>
    <property type="match status" value="1"/>
</dbReference>
<organism evidence="17 18">
    <name type="scientific">Solanum bulbocastanum</name>
    <name type="common">Wild potato</name>
    <dbReference type="NCBI Taxonomy" id="147425"/>
    <lineage>
        <taxon>Eukaryota</taxon>
        <taxon>Viridiplantae</taxon>
        <taxon>Streptophyta</taxon>
        <taxon>Embryophyta</taxon>
        <taxon>Tracheophyta</taxon>
        <taxon>Spermatophyta</taxon>
        <taxon>Magnoliopsida</taxon>
        <taxon>eudicotyledons</taxon>
        <taxon>Gunneridae</taxon>
        <taxon>Pentapetalae</taxon>
        <taxon>asterids</taxon>
        <taxon>lamiids</taxon>
        <taxon>Solanales</taxon>
        <taxon>Solanaceae</taxon>
        <taxon>Solanoideae</taxon>
        <taxon>Solaneae</taxon>
        <taxon>Solanum</taxon>
    </lineage>
</organism>
<dbReference type="Pfam" id="PF00332">
    <property type="entry name" value="Glyco_hydro_17"/>
    <property type="match status" value="2"/>
</dbReference>
<dbReference type="PROSITE" id="PS00587">
    <property type="entry name" value="GLYCOSYL_HYDROL_F17"/>
    <property type="match status" value="1"/>
</dbReference>
<evidence type="ECO:0000256" key="12">
    <source>
        <dbReference type="PIRSR" id="PIRSR602401-1"/>
    </source>
</evidence>
<dbReference type="GO" id="GO:0005506">
    <property type="term" value="F:iron ion binding"/>
    <property type="evidence" value="ECO:0007669"/>
    <property type="project" value="InterPro"/>
</dbReference>
<keyword evidence="16" id="KW-0732">Signal</keyword>
<dbReference type="AlphaFoldDB" id="A0AAN8U1B7"/>
<gene>
    <name evidence="17" type="ORF">RDI58_000394</name>
</gene>
<evidence type="ECO:0000256" key="2">
    <source>
        <dbReference type="ARBA" id="ARBA00008773"/>
    </source>
</evidence>
<evidence type="ECO:0000256" key="10">
    <source>
        <dbReference type="ARBA" id="ARBA00023033"/>
    </source>
</evidence>
<evidence type="ECO:0000256" key="3">
    <source>
        <dbReference type="ARBA" id="ARBA00010617"/>
    </source>
</evidence>
<dbReference type="GO" id="GO:0004553">
    <property type="term" value="F:hydrolase activity, hydrolyzing O-glycosyl compounds"/>
    <property type="evidence" value="ECO:0007669"/>
    <property type="project" value="InterPro"/>
</dbReference>
<dbReference type="GO" id="GO:0004497">
    <property type="term" value="F:monooxygenase activity"/>
    <property type="evidence" value="ECO:0007669"/>
    <property type="project" value="UniProtKB-KW"/>
</dbReference>
<comment type="cofactor">
    <cofactor evidence="1 12">
        <name>heme</name>
        <dbReference type="ChEBI" id="CHEBI:30413"/>
    </cofactor>
</comment>